<dbReference type="InterPro" id="IPR036427">
    <property type="entry name" value="Bromodomain-like_sf"/>
</dbReference>
<dbReference type="CDD" id="cd04717">
    <property type="entry name" value="BAH_polybromo"/>
    <property type="match status" value="1"/>
</dbReference>
<dbReference type="SUPFAM" id="SSF47370">
    <property type="entry name" value="Bromodomain"/>
    <property type="match status" value="2"/>
</dbReference>
<dbReference type="Gene3D" id="2.30.30.490">
    <property type="match status" value="1"/>
</dbReference>
<dbReference type="Proteomes" id="UP000663297">
    <property type="component" value="Chromosome 3"/>
</dbReference>
<feature type="compositionally biased region" description="Acidic residues" evidence="9">
    <location>
        <begin position="202"/>
        <end position="233"/>
    </location>
</feature>
<dbReference type="GO" id="GO:0016586">
    <property type="term" value="C:RSC-type complex"/>
    <property type="evidence" value="ECO:0007669"/>
    <property type="project" value="InterPro"/>
</dbReference>
<evidence type="ECO:0000256" key="8">
    <source>
        <dbReference type="PROSITE-ProRule" id="PRU00035"/>
    </source>
</evidence>
<gene>
    <name evidence="12" type="ORF">HYE67_006348</name>
</gene>
<feature type="compositionally biased region" description="Acidic residues" evidence="9">
    <location>
        <begin position="31"/>
        <end position="58"/>
    </location>
</feature>
<dbReference type="Pfam" id="PF01426">
    <property type="entry name" value="BAH"/>
    <property type="match status" value="1"/>
</dbReference>
<sequence>MSTRRTNATEVRESIEAKTAGTDVEMKDTMDNDIDAEGDPDVDMDAEGDEDAEGEVDDEGRPDMYRLIHNLSTYLCSFEDEYACDLCDSGEQLAAGFQRIPNRRTLPDYFEIISEPIAFSTIRGKTQKKQYSSFAEFVKDVAQICHNAQVYNRPSAPIFGAAVRLREILVRELQKLVEKGHITTSDTQLPDLGELPPAEESPPAEDEDEDEDDEDEDEDEDEDDDEDDDDSDDEGGRRRGRRRRASGRKDQDKDYEDDSHKRRGRPPSVLTPNEARITSILKGLRKPRDAEGRLLVHPFERLPDKAAVPDYYTTIQNPIALDNIKKKVKRKKYQSVDQVLQDLNLMFENAKRYNEDDSEVYKAAVDLQREAHMLAEQEKAKPDDDFRDEDGKLPLAEIQYHGQSWKVGDWIHIRNPNDLAKPTVAQIYRTWQDRAGQRWINACWYYRPEQTVHQYEKYFYEHEVVKTGQYRDHQIEDVLDRCFVMFVTRFNKGRPRGFPLGKEIYVCESRYNEEKFTFNKIKTWASCVPDEVRDKDYEMDLYDVPRRMKKIPSPIKHLLREDAKETDELPKPTWGSPNAPPIVGAVHRRPREINESPPPEPTPPPQAMSVVPLSDVGTDAGRRASMLPVPGAMPGDHSARHPSISYPGGPSPSPVPYNAHMTPHFQPATPGAQPPQVHQTPVPIPHPPHLGPQPQVSVRPVQYQPQPQHQQAGYAQGFVPNYGQPAPPMHQQTPMGTHITQAYNQAPAPPVARSPMAPTPGMPVQSGNAYNPPRPPEVYALPDNMNDALPRELRQTFQHDNAGRVLFFTAPPLERSHKGISHESAGLGHSVKYLAGRKEWLAEREKKRKERDEKTGDISQKRFENDMVGAHEAGKAIVAQASDAMAKWLEKYDSDTQRWTDQTGLEGWREVTKANKEKRAA</sequence>
<dbReference type="FunFam" id="1.20.920.10:FF:000048">
    <property type="entry name" value="RSC complex subunit (RSC1), putative"/>
    <property type="match status" value="1"/>
</dbReference>
<dbReference type="PRINTS" id="PR00503">
    <property type="entry name" value="BROMODOMAIN"/>
</dbReference>
<dbReference type="Gene3D" id="1.20.920.10">
    <property type="entry name" value="Bromodomain-like"/>
    <property type="match status" value="2"/>
</dbReference>
<dbReference type="GO" id="GO:0003682">
    <property type="term" value="F:chromatin binding"/>
    <property type="evidence" value="ECO:0007669"/>
    <property type="project" value="InterPro"/>
</dbReference>
<dbReference type="CDD" id="cd05522">
    <property type="entry name" value="Bromo_Rsc1_2_II"/>
    <property type="match status" value="1"/>
</dbReference>
<dbReference type="GO" id="GO:0006368">
    <property type="term" value="P:transcription elongation by RNA polymerase II"/>
    <property type="evidence" value="ECO:0007669"/>
    <property type="project" value="TreeGrafter"/>
</dbReference>
<dbReference type="PROSITE" id="PS51038">
    <property type="entry name" value="BAH"/>
    <property type="match status" value="1"/>
</dbReference>
<evidence type="ECO:0000313" key="13">
    <source>
        <dbReference type="Proteomes" id="UP000663297"/>
    </source>
</evidence>
<dbReference type="FunFam" id="2.30.30.490:FF:000015">
    <property type="entry name" value="Chromatin structure-remodeling complex subunit RSC1"/>
    <property type="match status" value="1"/>
</dbReference>
<keyword evidence="2" id="KW-0677">Repeat</keyword>
<reference evidence="12" key="1">
    <citation type="submission" date="2020-11" db="EMBL/GenBank/DDBJ databases">
        <title>The chromosome-scale genome resource for two endophytic Fusarium species: F. culmorum and F. pseudograminearum.</title>
        <authorList>
            <person name="Yuan Z."/>
        </authorList>
    </citation>
    <scope>NUCLEOTIDE SEQUENCE</scope>
    <source>
        <strain evidence="12">Class2-1B</strain>
    </source>
</reference>
<evidence type="ECO:0000313" key="12">
    <source>
        <dbReference type="EMBL" id="QPC64117.1"/>
    </source>
</evidence>
<dbReference type="PANTHER" id="PTHR16062">
    <property type="entry name" value="SWI/SNF-RELATED"/>
    <property type="match status" value="1"/>
</dbReference>
<organism evidence="12 13">
    <name type="scientific">Fusarium culmorum</name>
    <dbReference type="NCBI Taxonomy" id="5516"/>
    <lineage>
        <taxon>Eukaryota</taxon>
        <taxon>Fungi</taxon>
        <taxon>Dikarya</taxon>
        <taxon>Ascomycota</taxon>
        <taxon>Pezizomycotina</taxon>
        <taxon>Sordariomycetes</taxon>
        <taxon>Hypocreomycetidae</taxon>
        <taxon>Hypocreales</taxon>
        <taxon>Nectriaceae</taxon>
        <taxon>Fusarium</taxon>
    </lineage>
</organism>
<evidence type="ECO:0000259" key="11">
    <source>
        <dbReference type="PROSITE" id="PS51038"/>
    </source>
</evidence>
<keyword evidence="6" id="KW-0804">Transcription</keyword>
<evidence type="ECO:0000256" key="9">
    <source>
        <dbReference type="SAM" id="MobiDB-lite"/>
    </source>
</evidence>
<evidence type="ECO:0000259" key="10">
    <source>
        <dbReference type="PROSITE" id="PS50014"/>
    </source>
</evidence>
<accession>A0A7S8D8V7</accession>
<dbReference type="InterPro" id="IPR037382">
    <property type="entry name" value="Rsc/polybromo"/>
</dbReference>
<dbReference type="CDD" id="cd04369">
    <property type="entry name" value="Bromodomain"/>
    <property type="match status" value="1"/>
</dbReference>
<dbReference type="PROSITE" id="PS50014">
    <property type="entry name" value="BROMODOMAIN_2"/>
    <property type="match status" value="2"/>
</dbReference>
<evidence type="ECO:0000256" key="7">
    <source>
        <dbReference type="ARBA" id="ARBA00023242"/>
    </source>
</evidence>
<dbReference type="Pfam" id="PF00439">
    <property type="entry name" value="Bromodomain"/>
    <property type="match status" value="2"/>
</dbReference>
<dbReference type="SMART" id="SM00297">
    <property type="entry name" value="BROMO"/>
    <property type="match status" value="2"/>
</dbReference>
<dbReference type="PROSITE" id="PS00633">
    <property type="entry name" value="BROMODOMAIN_1"/>
    <property type="match status" value="2"/>
</dbReference>
<evidence type="ECO:0000256" key="3">
    <source>
        <dbReference type="ARBA" id="ARBA00022853"/>
    </source>
</evidence>
<feature type="domain" description="Bromo" evidence="10">
    <location>
        <begin position="291"/>
        <end position="361"/>
    </location>
</feature>
<protein>
    <recommendedName>
        <fullName evidence="14">Chromatin structure-remodeling complex subunit RSC1</fullName>
    </recommendedName>
</protein>
<keyword evidence="5 8" id="KW-0103">Bromodomain</keyword>
<dbReference type="GO" id="GO:0006338">
    <property type="term" value="P:chromatin remodeling"/>
    <property type="evidence" value="ECO:0007669"/>
    <property type="project" value="InterPro"/>
</dbReference>
<dbReference type="AlphaFoldDB" id="A0A7S8D8V7"/>
<evidence type="ECO:0008006" key="14">
    <source>
        <dbReference type="Google" id="ProtNLM"/>
    </source>
</evidence>
<feature type="domain" description="BAH" evidence="11">
    <location>
        <begin position="403"/>
        <end position="522"/>
    </location>
</feature>
<keyword evidence="4" id="KW-0805">Transcription regulation</keyword>
<dbReference type="InterPro" id="IPR048047">
    <property type="entry name" value="RSC1/2_bromodom"/>
</dbReference>
<dbReference type="SMART" id="SM00439">
    <property type="entry name" value="BAH"/>
    <property type="match status" value="1"/>
</dbReference>
<keyword evidence="7" id="KW-0539">Nucleus</keyword>
<dbReference type="PANTHER" id="PTHR16062:SF21">
    <property type="entry name" value="CHROMATIN STRUCTURE-REMODELING COMPLEX SUBUNIT RSC1-RELATED"/>
    <property type="match status" value="1"/>
</dbReference>
<feature type="compositionally biased region" description="Pro residues" evidence="9">
    <location>
        <begin position="596"/>
        <end position="606"/>
    </location>
</feature>
<keyword evidence="3" id="KW-0156">Chromatin regulator</keyword>
<dbReference type="InterPro" id="IPR018359">
    <property type="entry name" value="Bromodomain_CS"/>
</dbReference>
<feature type="region of interest" description="Disordered" evidence="9">
    <location>
        <begin position="181"/>
        <end position="274"/>
    </location>
</feature>
<dbReference type="EMBL" id="CP064749">
    <property type="protein sequence ID" value="QPC64117.1"/>
    <property type="molecule type" value="Genomic_DNA"/>
</dbReference>
<dbReference type="InterPro" id="IPR001487">
    <property type="entry name" value="Bromodomain"/>
</dbReference>
<dbReference type="InterPro" id="IPR043151">
    <property type="entry name" value="BAH_sf"/>
</dbReference>
<comment type="subcellular location">
    <subcellularLocation>
        <location evidence="1">Nucleus</location>
    </subcellularLocation>
</comment>
<evidence type="ECO:0000256" key="5">
    <source>
        <dbReference type="ARBA" id="ARBA00023117"/>
    </source>
</evidence>
<feature type="region of interest" description="Disordered" evidence="9">
    <location>
        <begin position="1"/>
        <end position="61"/>
    </location>
</feature>
<feature type="domain" description="Bromo" evidence="10">
    <location>
        <begin position="89"/>
        <end position="159"/>
    </location>
</feature>
<feature type="compositionally biased region" description="Basic and acidic residues" evidence="9">
    <location>
        <begin position="844"/>
        <end position="865"/>
    </location>
</feature>
<feature type="region of interest" description="Disordered" evidence="9">
    <location>
        <begin position="591"/>
        <end position="650"/>
    </location>
</feature>
<dbReference type="InterPro" id="IPR001025">
    <property type="entry name" value="BAH_dom"/>
</dbReference>
<evidence type="ECO:0000256" key="1">
    <source>
        <dbReference type="ARBA" id="ARBA00004123"/>
    </source>
</evidence>
<feature type="region of interest" description="Disordered" evidence="9">
    <location>
        <begin position="844"/>
        <end position="866"/>
    </location>
</feature>
<proteinExistence type="predicted"/>
<name>A0A7S8D8V7_FUSCU</name>
<evidence type="ECO:0000256" key="4">
    <source>
        <dbReference type="ARBA" id="ARBA00023015"/>
    </source>
</evidence>
<evidence type="ECO:0000256" key="2">
    <source>
        <dbReference type="ARBA" id="ARBA00022737"/>
    </source>
</evidence>
<evidence type="ECO:0000256" key="6">
    <source>
        <dbReference type="ARBA" id="ARBA00023163"/>
    </source>
</evidence>